<reference evidence="1" key="1">
    <citation type="submission" date="2018-07" db="EMBL/GenBank/DDBJ databases">
        <authorList>
            <person name="Quirk P.G."/>
            <person name="Krulwich T.A."/>
        </authorList>
    </citation>
    <scope>NUCLEOTIDE SEQUENCE</scope>
</reference>
<gene>
    <name evidence="1" type="ORF">DF3PB_50018</name>
</gene>
<organism evidence="1">
    <name type="scientific">metagenome</name>
    <dbReference type="NCBI Taxonomy" id="256318"/>
    <lineage>
        <taxon>unclassified sequences</taxon>
        <taxon>metagenomes</taxon>
    </lineage>
</organism>
<proteinExistence type="predicted"/>
<name>A0A380THU7_9ZZZZ</name>
<protein>
    <submittedName>
        <fullName evidence="1">Uncharacterized protein</fullName>
    </submittedName>
</protein>
<dbReference type="AlphaFoldDB" id="A0A380THU7"/>
<sequence length="698" mass="77122">MGVLSEFISGSAHNLRGLFGTSVRARETQETLELLERVRRLRAASPLGDVTRRQLIGDIVASAFDLAGVEPLPKLQPVLMAAAAGIVDSEGILDLPVIPVGSELPLEEGARIREELRHKERLFADPKRIDLWFSVAHGILGGLLKELPPSALTPEEDGAGEAIEACLIDLIEDPGQAVQSTLATLFDDEVQAAGLFATIRHRLFNNLYRASGIDPDKAATTQKEVIPPSEAKGKTTQELVDGYLGGTPYADYLQATLPFPIPLSTRFEHTHILGGTGHGKTQLLQRLIYRDLKKLQEGKGSLCLLDSQGDMIRTLTHLAEFDRDAPNSLADRLVLIDPTDIEHPACLNMFDTNLERLRGYGAAEREMILNGTVALYEYMFGALLGAELTQKQGVIFRYLARLMMVIPDATIHTLRELMEEPGLALPHLGKLEGTAQRFFQREFPDRNFDDTRRQILNRLWGVLSNPVLERLFSNPRNKVDLFQAMNGGKVVLINTAKDLLKRDGCQILGRFFIAMIAQAALERAAIPPERRRATFVYVDEAQEYFDEEIEDLLNQARKYKVGMVLAHQNLEQLSQRLRGTIMASTSIKLAGGVSAKDAALMAKEMRCEPDFVQGMRKRQGDTEFACWIKHATPHAIKATVPLGSVERLPKLSDDAHQALIAANRKSYCADAKDAAESILKGARPANPGAFQLGEHEVL</sequence>
<dbReference type="EMBL" id="UIDG01000445">
    <property type="protein sequence ID" value="SUS07748.1"/>
    <property type="molecule type" value="Genomic_DNA"/>
</dbReference>
<dbReference type="InterPro" id="IPR051162">
    <property type="entry name" value="T4SS_component"/>
</dbReference>
<dbReference type="PANTHER" id="PTHR30121:SF6">
    <property type="entry name" value="SLR6007 PROTEIN"/>
    <property type="match status" value="1"/>
</dbReference>
<evidence type="ECO:0000313" key="1">
    <source>
        <dbReference type="EMBL" id="SUS07748.1"/>
    </source>
</evidence>
<dbReference type="Gene3D" id="3.40.50.300">
    <property type="entry name" value="P-loop containing nucleotide triphosphate hydrolases"/>
    <property type="match status" value="2"/>
</dbReference>
<dbReference type="SUPFAM" id="SSF52540">
    <property type="entry name" value="P-loop containing nucleoside triphosphate hydrolases"/>
    <property type="match status" value="1"/>
</dbReference>
<dbReference type="PANTHER" id="PTHR30121">
    <property type="entry name" value="UNCHARACTERIZED PROTEIN YJGR-RELATED"/>
    <property type="match status" value="1"/>
</dbReference>
<dbReference type="CDD" id="cd01127">
    <property type="entry name" value="TrwB_TraG_TraD_VirD4"/>
    <property type="match status" value="1"/>
</dbReference>
<dbReference type="InterPro" id="IPR027417">
    <property type="entry name" value="P-loop_NTPase"/>
</dbReference>
<accession>A0A380THU7</accession>